<sequence length="732" mass="84559">MQKPCGWCGAWCPTRRGVQSHISQTPACHEKQKEFLKRHSEYAFARNLALNSEAAANLSPAPENSKYHEDQEMVDAAGFQGSQDPEPTGTSRKRNRTTIEEIVDKDCPGVLPAYAKQGIYVQDFPKEKEAGKPSDSAKTSFEEYRESQKSKGLEPWAPFEYEEDWEHFRWMVESNISWGNIDRYLRLKKVRDGLDLPQKMGQSFRRLLDKLPKGPKFTCTPLEVTGNIEGLTLPDGTIQYLGETLELWHRDPVSCIRELISNPSFKEHLKYAPEKHFRNPDGTNQEYDEMWTGDWWWDTQYYSRFEVHTDESLSALDSAWVSLHQNKDIFETLEIRKHFNISKLHNIKHYVDSIRSRGTTDGYNTEASERLHIDYVKMGYRASNKRNYIVQMTAWLARREAVQRFVSYLQWAVPGYHAECGEEDSEQEEEDDSSEDLEDGADPKGELERKNEDEEEDEDDDELTTTTDTPRGRIYSMACQAPALPSIPTIENEYHAQDFGWYLEQYLTKAGIAFNAIAPATHFPVYKQFTIQHPSFQEAVSEPSKDIVSAQLATPDKRMIHGGVKKGTPVKTSTVLVRTNAMEKRKSPFPTDGLSIARVRLIFGLPKSIGRTPMPLAYVNWFRPLQRPSVENGMYKVSLDKRSQYIHSGVIPITDILQTCHLIPKFGASVDDSWNPKNVLDKAASFYLNPYLRIRDFVLFRYQVWRSQQRESEIEEEREQRRKRARFALTLE</sequence>
<name>A0ACD3B3H7_9AGAR</name>
<proteinExistence type="predicted"/>
<accession>A0ACD3B3H7</accession>
<evidence type="ECO:0000313" key="1">
    <source>
        <dbReference type="EMBL" id="TFK72613.1"/>
    </source>
</evidence>
<dbReference type="Proteomes" id="UP000308600">
    <property type="component" value="Unassembled WGS sequence"/>
</dbReference>
<protein>
    <submittedName>
        <fullName evidence="1">Uncharacterized protein</fullName>
    </submittedName>
</protein>
<dbReference type="EMBL" id="ML208283">
    <property type="protein sequence ID" value="TFK72613.1"/>
    <property type="molecule type" value="Genomic_DNA"/>
</dbReference>
<keyword evidence="2" id="KW-1185">Reference proteome</keyword>
<reference evidence="1 2" key="1">
    <citation type="journal article" date="2019" name="Nat. Ecol. Evol.">
        <title>Megaphylogeny resolves global patterns of mushroom evolution.</title>
        <authorList>
            <person name="Varga T."/>
            <person name="Krizsan K."/>
            <person name="Foldi C."/>
            <person name="Dima B."/>
            <person name="Sanchez-Garcia M."/>
            <person name="Sanchez-Ramirez S."/>
            <person name="Szollosi G.J."/>
            <person name="Szarkandi J.G."/>
            <person name="Papp V."/>
            <person name="Albert L."/>
            <person name="Andreopoulos W."/>
            <person name="Angelini C."/>
            <person name="Antonin V."/>
            <person name="Barry K.W."/>
            <person name="Bougher N.L."/>
            <person name="Buchanan P."/>
            <person name="Buyck B."/>
            <person name="Bense V."/>
            <person name="Catcheside P."/>
            <person name="Chovatia M."/>
            <person name="Cooper J."/>
            <person name="Damon W."/>
            <person name="Desjardin D."/>
            <person name="Finy P."/>
            <person name="Geml J."/>
            <person name="Haridas S."/>
            <person name="Hughes K."/>
            <person name="Justo A."/>
            <person name="Karasinski D."/>
            <person name="Kautmanova I."/>
            <person name="Kiss B."/>
            <person name="Kocsube S."/>
            <person name="Kotiranta H."/>
            <person name="LaButti K.M."/>
            <person name="Lechner B.E."/>
            <person name="Liimatainen K."/>
            <person name="Lipzen A."/>
            <person name="Lukacs Z."/>
            <person name="Mihaltcheva S."/>
            <person name="Morgado L.N."/>
            <person name="Niskanen T."/>
            <person name="Noordeloos M.E."/>
            <person name="Ohm R.A."/>
            <person name="Ortiz-Santana B."/>
            <person name="Ovrebo C."/>
            <person name="Racz N."/>
            <person name="Riley R."/>
            <person name="Savchenko A."/>
            <person name="Shiryaev A."/>
            <person name="Soop K."/>
            <person name="Spirin V."/>
            <person name="Szebenyi C."/>
            <person name="Tomsovsky M."/>
            <person name="Tulloss R.E."/>
            <person name="Uehling J."/>
            <person name="Grigoriev I.V."/>
            <person name="Vagvolgyi C."/>
            <person name="Papp T."/>
            <person name="Martin F.M."/>
            <person name="Miettinen O."/>
            <person name="Hibbett D.S."/>
            <person name="Nagy L.G."/>
        </authorList>
    </citation>
    <scope>NUCLEOTIDE SEQUENCE [LARGE SCALE GENOMIC DNA]</scope>
    <source>
        <strain evidence="1 2">NL-1719</strain>
    </source>
</reference>
<evidence type="ECO:0000313" key="2">
    <source>
        <dbReference type="Proteomes" id="UP000308600"/>
    </source>
</evidence>
<gene>
    <name evidence="1" type="ORF">BDN72DRAFT_894595</name>
</gene>
<organism evidence="1 2">
    <name type="scientific">Pluteus cervinus</name>
    <dbReference type="NCBI Taxonomy" id="181527"/>
    <lineage>
        <taxon>Eukaryota</taxon>
        <taxon>Fungi</taxon>
        <taxon>Dikarya</taxon>
        <taxon>Basidiomycota</taxon>
        <taxon>Agaricomycotina</taxon>
        <taxon>Agaricomycetes</taxon>
        <taxon>Agaricomycetidae</taxon>
        <taxon>Agaricales</taxon>
        <taxon>Pluteineae</taxon>
        <taxon>Pluteaceae</taxon>
        <taxon>Pluteus</taxon>
    </lineage>
</organism>